<accession>W4K649</accession>
<evidence type="ECO:0000256" key="5">
    <source>
        <dbReference type="ARBA" id="ARBA00022801"/>
    </source>
</evidence>
<dbReference type="PANTHER" id="PTHR43301">
    <property type="entry name" value="ARABINAN ENDO-1,5-ALPHA-L-ARABINOSIDASE"/>
    <property type="match status" value="1"/>
</dbReference>
<dbReference type="Pfam" id="PF04616">
    <property type="entry name" value="Glyco_hydro_43"/>
    <property type="match status" value="1"/>
</dbReference>
<evidence type="ECO:0000256" key="2">
    <source>
        <dbReference type="ARBA" id="ARBA00004834"/>
    </source>
</evidence>
<protein>
    <recommendedName>
        <fullName evidence="4 7">Arabinan endo-1,5-alpha-L-arabinosidase</fullName>
        <ecNumber evidence="4 7">3.2.1.99</ecNumber>
    </recommendedName>
</protein>
<dbReference type="InterPro" id="IPR050727">
    <property type="entry name" value="GH43_arabinanases"/>
</dbReference>
<dbReference type="CDD" id="cd08998">
    <property type="entry name" value="GH43_Arb43a-like"/>
    <property type="match status" value="1"/>
</dbReference>
<dbReference type="STRING" id="747525.W4K649"/>
<dbReference type="RefSeq" id="XP_009545960.1">
    <property type="nucleotide sequence ID" value="XM_009547665.1"/>
</dbReference>
<keyword evidence="10" id="KW-0732">Signal</keyword>
<dbReference type="PIRSF" id="PIRSF026534">
    <property type="entry name" value="Endo_alpha-L-arabinosidase"/>
    <property type="match status" value="1"/>
</dbReference>
<dbReference type="GO" id="GO:0046558">
    <property type="term" value="F:arabinan endo-1,5-alpha-L-arabinosidase activity"/>
    <property type="evidence" value="ECO:0007669"/>
    <property type="project" value="UniProtKB-EC"/>
</dbReference>
<gene>
    <name evidence="11" type="ORF">HETIRDRAFT_172978</name>
</gene>
<comment type="similarity">
    <text evidence="3 7">Belongs to the glycosyl hydrolase 43 family.</text>
</comment>
<dbReference type="UniPathway" id="UPA00667"/>
<keyword evidence="5 7" id="KW-0378">Hydrolase</keyword>
<dbReference type="GO" id="GO:0031222">
    <property type="term" value="P:arabinan catabolic process"/>
    <property type="evidence" value="ECO:0007669"/>
    <property type="project" value="UniProtKB-UniPathway"/>
</dbReference>
<proteinExistence type="inferred from homology"/>
<dbReference type="PANTHER" id="PTHR43301:SF3">
    <property type="entry name" value="ARABINAN ENDO-1,5-ALPHA-L-ARABINOSIDASE A-RELATED"/>
    <property type="match status" value="1"/>
</dbReference>
<dbReference type="Gene3D" id="2.115.10.20">
    <property type="entry name" value="Glycosyl hydrolase domain, family 43"/>
    <property type="match status" value="1"/>
</dbReference>
<dbReference type="SUPFAM" id="SSF75005">
    <property type="entry name" value="Arabinanase/levansucrase/invertase"/>
    <property type="match status" value="1"/>
</dbReference>
<dbReference type="InterPro" id="IPR016840">
    <property type="entry name" value="Glyco_hydro_43_endo_a_Ara-ase"/>
</dbReference>
<dbReference type="InParanoid" id="W4K649"/>
<comment type="pathway">
    <text evidence="2 7">Glycan metabolism; L-arabinan degradation.</text>
</comment>
<comment type="catalytic activity">
    <reaction evidence="1 7">
        <text>Endohydrolysis of (1-&gt;5)-alpha-arabinofuranosidic linkages in (1-&gt;5)-arabinans.</text>
        <dbReference type="EC" id="3.2.1.99"/>
    </reaction>
</comment>
<dbReference type="HOGENOM" id="CLU_009397_5_1_1"/>
<feature type="chain" id="PRO_5004844322" description="Arabinan endo-1,5-alpha-L-arabinosidase" evidence="10">
    <location>
        <begin position="20"/>
        <end position="314"/>
    </location>
</feature>
<organism evidence="11 12">
    <name type="scientific">Heterobasidion irregulare (strain TC 32-1)</name>
    <dbReference type="NCBI Taxonomy" id="747525"/>
    <lineage>
        <taxon>Eukaryota</taxon>
        <taxon>Fungi</taxon>
        <taxon>Dikarya</taxon>
        <taxon>Basidiomycota</taxon>
        <taxon>Agaricomycotina</taxon>
        <taxon>Agaricomycetes</taxon>
        <taxon>Russulales</taxon>
        <taxon>Bondarzewiaceae</taxon>
        <taxon>Heterobasidion</taxon>
        <taxon>Heterobasidion annosum species complex</taxon>
    </lineage>
</organism>
<dbReference type="InterPro" id="IPR006710">
    <property type="entry name" value="Glyco_hydro_43"/>
</dbReference>
<feature type="signal peptide" evidence="10">
    <location>
        <begin position="1"/>
        <end position="19"/>
    </location>
</feature>
<dbReference type="AlphaFoldDB" id="W4K649"/>
<sequence length="314" mass="33389">MFLRSLLCVLSALALGVVADYPNPQAVSGNTAIHDPSLCKDSSGKYWLFGTGVGIEIRTSTDRKAWTLIGTVWPDGASWTDSYTGTSNGALWAPDCTYLNGQFYLYYAASSFGSQNSAIFFAKSTTGQPGSWVNEGLVTSSSSSNNYNAIDPNLIIDSGKWYLSLGSFWTVFIFRMTLGSSTGKPSSSTVTSLAQRTANNGAIEASVIWKQSSFYYLFTSWDLCCQGTSSTYNIRVGRSSSVTGPFVDQAGVALTSGGGTLVLASHGSIIGPGGQDIMTDSDGVLLIYHYYTSSGSFLGLNHLDFSSGWPVVTA</sequence>
<dbReference type="GeneID" id="20668415"/>
<evidence type="ECO:0000313" key="12">
    <source>
        <dbReference type="Proteomes" id="UP000030671"/>
    </source>
</evidence>
<name>W4K649_HETIT</name>
<keyword evidence="6 7" id="KW-0326">Glycosidase</keyword>
<dbReference type="OrthoDB" id="195678at2759"/>
<dbReference type="Proteomes" id="UP000030671">
    <property type="component" value="Unassembled WGS sequence"/>
</dbReference>
<evidence type="ECO:0000313" key="11">
    <source>
        <dbReference type="EMBL" id="ETW81287.1"/>
    </source>
</evidence>
<evidence type="ECO:0000256" key="1">
    <source>
        <dbReference type="ARBA" id="ARBA00000375"/>
    </source>
</evidence>
<dbReference type="EC" id="3.2.1.99" evidence="4 7"/>
<feature type="site" description="Important for catalytic activity, responsible for pKa modulation of the active site Glu and correct orientation of both the proton donor and substrate" evidence="9">
    <location>
        <position position="151"/>
    </location>
</feature>
<evidence type="ECO:0000256" key="3">
    <source>
        <dbReference type="ARBA" id="ARBA00009865"/>
    </source>
</evidence>
<evidence type="ECO:0000256" key="7">
    <source>
        <dbReference type="PIRNR" id="PIRNR026534"/>
    </source>
</evidence>
<feature type="active site" description="Proton donor" evidence="8">
    <location>
        <position position="204"/>
    </location>
</feature>
<evidence type="ECO:0000256" key="8">
    <source>
        <dbReference type="PIRSR" id="PIRSR606710-1"/>
    </source>
</evidence>
<evidence type="ECO:0000256" key="10">
    <source>
        <dbReference type="SAM" id="SignalP"/>
    </source>
</evidence>
<dbReference type="KEGG" id="hir:HETIRDRAFT_172978"/>
<keyword evidence="12" id="KW-1185">Reference proteome</keyword>
<dbReference type="EMBL" id="KI925458">
    <property type="protein sequence ID" value="ETW81287.1"/>
    <property type="molecule type" value="Genomic_DNA"/>
</dbReference>
<evidence type="ECO:0000256" key="9">
    <source>
        <dbReference type="PIRSR" id="PIRSR606710-2"/>
    </source>
</evidence>
<feature type="active site" description="Proton acceptor" evidence="8">
    <location>
        <position position="35"/>
    </location>
</feature>
<dbReference type="InterPro" id="IPR023296">
    <property type="entry name" value="Glyco_hydro_beta-prop_sf"/>
</dbReference>
<dbReference type="eggNOG" id="ENOG502QTQG">
    <property type="taxonomic scope" value="Eukaryota"/>
</dbReference>
<evidence type="ECO:0000256" key="4">
    <source>
        <dbReference type="ARBA" id="ARBA00012586"/>
    </source>
</evidence>
<evidence type="ECO:0000256" key="6">
    <source>
        <dbReference type="ARBA" id="ARBA00023295"/>
    </source>
</evidence>
<reference evidence="11 12" key="1">
    <citation type="journal article" date="2012" name="New Phytol.">
        <title>Insight into trade-off between wood decay and parasitism from the genome of a fungal forest pathogen.</title>
        <authorList>
            <person name="Olson A."/>
            <person name="Aerts A."/>
            <person name="Asiegbu F."/>
            <person name="Belbahri L."/>
            <person name="Bouzid O."/>
            <person name="Broberg A."/>
            <person name="Canback B."/>
            <person name="Coutinho P.M."/>
            <person name="Cullen D."/>
            <person name="Dalman K."/>
            <person name="Deflorio G."/>
            <person name="van Diepen L.T."/>
            <person name="Dunand C."/>
            <person name="Duplessis S."/>
            <person name="Durling M."/>
            <person name="Gonthier P."/>
            <person name="Grimwood J."/>
            <person name="Fossdal C.G."/>
            <person name="Hansson D."/>
            <person name="Henrissat B."/>
            <person name="Hietala A."/>
            <person name="Himmelstrand K."/>
            <person name="Hoffmeister D."/>
            <person name="Hogberg N."/>
            <person name="James T.Y."/>
            <person name="Karlsson M."/>
            <person name="Kohler A."/>
            <person name="Kues U."/>
            <person name="Lee Y.H."/>
            <person name="Lin Y.C."/>
            <person name="Lind M."/>
            <person name="Lindquist E."/>
            <person name="Lombard V."/>
            <person name="Lucas S."/>
            <person name="Lunden K."/>
            <person name="Morin E."/>
            <person name="Murat C."/>
            <person name="Park J."/>
            <person name="Raffaello T."/>
            <person name="Rouze P."/>
            <person name="Salamov A."/>
            <person name="Schmutz J."/>
            <person name="Solheim H."/>
            <person name="Stahlberg J."/>
            <person name="Velez H."/>
            <person name="de Vries R.P."/>
            <person name="Wiebenga A."/>
            <person name="Woodward S."/>
            <person name="Yakovlev I."/>
            <person name="Garbelotto M."/>
            <person name="Martin F."/>
            <person name="Grigoriev I.V."/>
            <person name="Stenlid J."/>
        </authorList>
    </citation>
    <scope>NUCLEOTIDE SEQUENCE [LARGE SCALE GENOMIC DNA]</scope>
    <source>
        <strain evidence="11 12">TC 32-1</strain>
    </source>
</reference>